<proteinExistence type="predicted"/>
<organism evidence="2 3">
    <name type="scientific">Pseudoalteromonas spongiae</name>
    <dbReference type="NCBI Taxonomy" id="298657"/>
    <lineage>
        <taxon>Bacteria</taxon>
        <taxon>Pseudomonadati</taxon>
        <taxon>Pseudomonadota</taxon>
        <taxon>Gammaproteobacteria</taxon>
        <taxon>Alteromonadales</taxon>
        <taxon>Pseudoalteromonadaceae</taxon>
        <taxon>Pseudoalteromonas</taxon>
    </lineage>
</organism>
<feature type="transmembrane region" description="Helical" evidence="1">
    <location>
        <begin position="32"/>
        <end position="49"/>
    </location>
</feature>
<protein>
    <submittedName>
        <fullName evidence="2">Uncharacterized protein</fullName>
    </submittedName>
</protein>
<accession>A0ABU8EYP6</accession>
<evidence type="ECO:0000313" key="3">
    <source>
        <dbReference type="Proteomes" id="UP001382455"/>
    </source>
</evidence>
<reference evidence="2 3" key="1">
    <citation type="submission" date="2023-12" db="EMBL/GenBank/DDBJ databases">
        <title>Friends and Foes: Symbiotic and Algicidal bacterial influence on Karenia brevis blooms.</title>
        <authorList>
            <person name="Fei C."/>
            <person name="Mohamed A.R."/>
            <person name="Booker A."/>
            <person name="Arshad M."/>
            <person name="Klass S."/>
            <person name="Ahn S."/>
            <person name="Gilbert P.M."/>
            <person name="Heil C.A."/>
            <person name="Martinez J.M."/>
            <person name="Amin S.A."/>
        </authorList>
    </citation>
    <scope>NUCLEOTIDE SEQUENCE [LARGE SCALE GENOMIC DNA]</scope>
    <source>
        <strain evidence="2 3">CE15</strain>
    </source>
</reference>
<feature type="transmembrane region" description="Helical" evidence="1">
    <location>
        <begin position="61"/>
        <end position="80"/>
    </location>
</feature>
<dbReference type="Proteomes" id="UP001382455">
    <property type="component" value="Unassembled WGS sequence"/>
</dbReference>
<keyword evidence="1" id="KW-1133">Transmembrane helix</keyword>
<dbReference type="RefSeq" id="WP_336436903.1">
    <property type="nucleotide sequence ID" value="NZ_JBAWKS010000002.1"/>
</dbReference>
<dbReference type="EMBL" id="JBAWKS010000002">
    <property type="protein sequence ID" value="MEI4552036.1"/>
    <property type="molecule type" value="Genomic_DNA"/>
</dbReference>
<keyword evidence="1" id="KW-0472">Membrane</keyword>
<keyword evidence="1" id="KW-0812">Transmembrane</keyword>
<comment type="caution">
    <text evidence="2">The sequence shown here is derived from an EMBL/GenBank/DDBJ whole genome shotgun (WGS) entry which is preliminary data.</text>
</comment>
<name>A0ABU8EYP6_9GAMM</name>
<evidence type="ECO:0000256" key="1">
    <source>
        <dbReference type="SAM" id="Phobius"/>
    </source>
</evidence>
<sequence length="121" mass="13602">MTALVSGCFILLDVDFLQHSNEIFWHVPYRSFVIMLCLVAAACSAKLIARPTFFQQSIANIGLYAALSWFPVSLIFSGNVRNIFSASSLVSYDVWLMFSLLPIASTILISLMFVYHKVFSH</sequence>
<gene>
    <name evidence="2" type="ORF">WAE96_20330</name>
</gene>
<feature type="transmembrane region" description="Helical" evidence="1">
    <location>
        <begin position="92"/>
        <end position="115"/>
    </location>
</feature>
<keyword evidence="3" id="KW-1185">Reference proteome</keyword>
<evidence type="ECO:0000313" key="2">
    <source>
        <dbReference type="EMBL" id="MEI4552036.1"/>
    </source>
</evidence>